<keyword evidence="3" id="KW-1185">Reference proteome</keyword>
<sequence>MGGDTPRVRKNSQPQYTEGTSVKSCAPDFRRLQGGLKFTCLNNVWSPAQIKHGEDMARFSGPESTFH</sequence>
<feature type="region of interest" description="Disordered" evidence="1">
    <location>
        <begin position="1"/>
        <end position="23"/>
    </location>
</feature>
<evidence type="ECO:0000313" key="2">
    <source>
        <dbReference type="EMBL" id="GAA50235.1"/>
    </source>
</evidence>
<proteinExistence type="predicted"/>
<evidence type="ECO:0000313" key="3">
    <source>
        <dbReference type="Proteomes" id="UP000008909"/>
    </source>
</evidence>
<evidence type="ECO:0000256" key="1">
    <source>
        <dbReference type="SAM" id="MobiDB-lite"/>
    </source>
</evidence>
<gene>
    <name evidence="2" type="ORF">CLF_104268</name>
</gene>
<reference evidence="2" key="1">
    <citation type="journal article" date="2011" name="Genome Biol.">
        <title>The draft genome of the carcinogenic human liver fluke Clonorchis sinensis.</title>
        <authorList>
            <person name="Wang X."/>
            <person name="Chen W."/>
            <person name="Huang Y."/>
            <person name="Sun J."/>
            <person name="Men J."/>
            <person name="Liu H."/>
            <person name="Luo F."/>
            <person name="Guo L."/>
            <person name="Lv X."/>
            <person name="Deng C."/>
            <person name="Zhou C."/>
            <person name="Fan Y."/>
            <person name="Li X."/>
            <person name="Huang L."/>
            <person name="Hu Y."/>
            <person name="Liang C."/>
            <person name="Hu X."/>
            <person name="Xu J."/>
            <person name="Yu X."/>
        </authorList>
    </citation>
    <scope>NUCLEOTIDE SEQUENCE [LARGE SCALE GENOMIC DNA]</scope>
    <source>
        <strain evidence="2">Henan</strain>
    </source>
</reference>
<name>G7YBA1_CLOSI</name>
<feature type="compositionally biased region" description="Polar residues" evidence="1">
    <location>
        <begin position="11"/>
        <end position="23"/>
    </location>
</feature>
<reference key="2">
    <citation type="submission" date="2011-10" db="EMBL/GenBank/DDBJ databases">
        <title>The genome and transcriptome sequence of Clonorchis sinensis provide insights into the carcinogenic liver fluke.</title>
        <authorList>
            <person name="Wang X."/>
            <person name="Huang Y."/>
            <person name="Chen W."/>
            <person name="Liu H."/>
            <person name="Guo L."/>
            <person name="Chen Y."/>
            <person name="Luo F."/>
            <person name="Zhou W."/>
            <person name="Sun J."/>
            <person name="Mao Q."/>
            <person name="Liang P."/>
            <person name="Zhou C."/>
            <person name="Tian Y."/>
            <person name="Men J."/>
            <person name="Lv X."/>
            <person name="Huang L."/>
            <person name="Zhou J."/>
            <person name="Hu Y."/>
            <person name="Li R."/>
            <person name="Zhang F."/>
            <person name="Lei H."/>
            <person name="Li X."/>
            <person name="Hu X."/>
            <person name="Liang C."/>
            <person name="Xu J."/>
            <person name="Wu Z."/>
            <person name="Yu X."/>
        </authorList>
    </citation>
    <scope>NUCLEOTIDE SEQUENCE</scope>
    <source>
        <strain>Henan</strain>
    </source>
</reference>
<protein>
    <submittedName>
        <fullName evidence="2">Uncharacterized protein</fullName>
    </submittedName>
</protein>
<organism evidence="2 3">
    <name type="scientific">Clonorchis sinensis</name>
    <name type="common">Chinese liver fluke</name>
    <dbReference type="NCBI Taxonomy" id="79923"/>
    <lineage>
        <taxon>Eukaryota</taxon>
        <taxon>Metazoa</taxon>
        <taxon>Spiralia</taxon>
        <taxon>Lophotrochozoa</taxon>
        <taxon>Platyhelminthes</taxon>
        <taxon>Trematoda</taxon>
        <taxon>Digenea</taxon>
        <taxon>Opisthorchiida</taxon>
        <taxon>Opisthorchiata</taxon>
        <taxon>Opisthorchiidae</taxon>
        <taxon>Clonorchis</taxon>
    </lineage>
</organism>
<dbReference type="Proteomes" id="UP000008909">
    <property type="component" value="Unassembled WGS sequence"/>
</dbReference>
<accession>G7YBA1</accession>
<dbReference type="AlphaFoldDB" id="G7YBA1"/>
<dbReference type="EMBL" id="DF143024">
    <property type="protein sequence ID" value="GAA50235.1"/>
    <property type="molecule type" value="Genomic_DNA"/>
</dbReference>